<protein>
    <submittedName>
        <fullName evidence="2">Uncharacterized protein</fullName>
    </submittedName>
</protein>
<name>A0A6A6UE55_9PEZI</name>
<keyword evidence="1" id="KW-0732">Signal</keyword>
<dbReference type="Proteomes" id="UP000799302">
    <property type="component" value="Unassembled WGS sequence"/>
</dbReference>
<reference evidence="2" key="1">
    <citation type="journal article" date="2020" name="Stud. Mycol.">
        <title>101 Dothideomycetes genomes: a test case for predicting lifestyles and emergence of pathogens.</title>
        <authorList>
            <person name="Haridas S."/>
            <person name="Albert R."/>
            <person name="Binder M."/>
            <person name="Bloem J."/>
            <person name="Labutti K."/>
            <person name="Salamov A."/>
            <person name="Andreopoulos B."/>
            <person name="Baker S."/>
            <person name="Barry K."/>
            <person name="Bills G."/>
            <person name="Bluhm B."/>
            <person name="Cannon C."/>
            <person name="Castanera R."/>
            <person name="Culley D."/>
            <person name="Daum C."/>
            <person name="Ezra D."/>
            <person name="Gonzalez J."/>
            <person name="Henrissat B."/>
            <person name="Kuo A."/>
            <person name="Liang C."/>
            <person name="Lipzen A."/>
            <person name="Lutzoni F."/>
            <person name="Magnuson J."/>
            <person name="Mondo S."/>
            <person name="Nolan M."/>
            <person name="Ohm R."/>
            <person name="Pangilinan J."/>
            <person name="Park H.-J."/>
            <person name="Ramirez L."/>
            <person name="Alfaro M."/>
            <person name="Sun H."/>
            <person name="Tritt A."/>
            <person name="Yoshinaga Y."/>
            <person name="Zwiers L.-H."/>
            <person name="Turgeon B."/>
            <person name="Goodwin S."/>
            <person name="Spatafora J."/>
            <person name="Crous P."/>
            <person name="Grigoriev I."/>
        </authorList>
    </citation>
    <scope>NUCLEOTIDE SEQUENCE</scope>
    <source>
        <strain evidence="2">CBS 115976</strain>
    </source>
</reference>
<organism evidence="2 3">
    <name type="scientific">Microthyrium microscopicum</name>
    <dbReference type="NCBI Taxonomy" id="703497"/>
    <lineage>
        <taxon>Eukaryota</taxon>
        <taxon>Fungi</taxon>
        <taxon>Dikarya</taxon>
        <taxon>Ascomycota</taxon>
        <taxon>Pezizomycotina</taxon>
        <taxon>Dothideomycetes</taxon>
        <taxon>Dothideomycetes incertae sedis</taxon>
        <taxon>Microthyriales</taxon>
        <taxon>Microthyriaceae</taxon>
        <taxon>Microthyrium</taxon>
    </lineage>
</organism>
<sequence>MARLALVSLLAACLAQAAVIDRKSSTSPSLEVPANSTGGNDIFPLPAGFKTEPDLNPDKPREGTKTIKLRQGPFTLAPGKGVDDMLQWITDGGSPCKDCWITAVQGGLEFKDGTPATLDKGPMLQHIYVLTGGDRDEVCRSFNLPQPNRLYITGNERITARFNTDGQKYGYYSDNEDFFALRFNAINTGNTSVEVYATQTYEYIPAAEAKDFKKIITAWLDLGGCGGTWFSPQSGKYDLKSYTWKSSITGKIIFVAGHVHEGGLNTVLFVNDKPVCTSQQLYGRKKTSVDPSGKQHISDNAVCTNIGNIKKGDEIHLTASYDSTKHPFDASMKNNGMEAIMAVNNIYVGVP</sequence>
<keyword evidence="3" id="KW-1185">Reference proteome</keyword>
<feature type="signal peptide" evidence="1">
    <location>
        <begin position="1"/>
        <end position="17"/>
    </location>
</feature>
<gene>
    <name evidence="2" type="ORF">BT63DRAFT_455350</name>
</gene>
<dbReference type="OrthoDB" id="4142625at2759"/>
<evidence type="ECO:0000256" key="1">
    <source>
        <dbReference type="SAM" id="SignalP"/>
    </source>
</evidence>
<dbReference type="AlphaFoldDB" id="A0A6A6UE55"/>
<feature type="chain" id="PRO_5025329451" evidence="1">
    <location>
        <begin position="18"/>
        <end position="351"/>
    </location>
</feature>
<dbReference type="InterPro" id="IPR011692">
    <property type="entry name" value="Stress_up-reg_Nod19"/>
</dbReference>
<dbReference type="Pfam" id="PF07712">
    <property type="entry name" value="SURNod19"/>
    <property type="match status" value="1"/>
</dbReference>
<evidence type="ECO:0000313" key="3">
    <source>
        <dbReference type="Proteomes" id="UP000799302"/>
    </source>
</evidence>
<proteinExistence type="predicted"/>
<accession>A0A6A6UE55</accession>
<evidence type="ECO:0000313" key="2">
    <source>
        <dbReference type="EMBL" id="KAF2669368.1"/>
    </source>
</evidence>
<dbReference type="EMBL" id="MU004235">
    <property type="protein sequence ID" value="KAF2669368.1"/>
    <property type="molecule type" value="Genomic_DNA"/>
</dbReference>